<dbReference type="Gene3D" id="3.50.50.60">
    <property type="entry name" value="FAD/NAD(P)-binding domain"/>
    <property type="match status" value="2"/>
</dbReference>
<dbReference type="Proteomes" id="UP001295423">
    <property type="component" value="Unassembled WGS sequence"/>
</dbReference>
<dbReference type="Pfam" id="PF19834">
    <property type="entry name" value="DUF6314"/>
    <property type="match status" value="1"/>
</dbReference>
<keyword evidence="3" id="KW-0274">FAD</keyword>
<feature type="domain" description="DUF6314" evidence="6">
    <location>
        <begin position="533"/>
        <end position="687"/>
    </location>
</feature>
<evidence type="ECO:0000256" key="2">
    <source>
        <dbReference type="ARBA" id="ARBA00022630"/>
    </source>
</evidence>
<organism evidence="7 8">
    <name type="scientific">Cylindrotheca closterium</name>
    <dbReference type="NCBI Taxonomy" id="2856"/>
    <lineage>
        <taxon>Eukaryota</taxon>
        <taxon>Sar</taxon>
        <taxon>Stramenopiles</taxon>
        <taxon>Ochrophyta</taxon>
        <taxon>Bacillariophyta</taxon>
        <taxon>Bacillariophyceae</taxon>
        <taxon>Bacillariophycidae</taxon>
        <taxon>Bacillariales</taxon>
        <taxon>Bacillariaceae</taxon>
        <taxon>Cylindrotheca</taxon>
    </lineage>
</organism>
<name>A0AAD2FQ67_9STRA</name>
<comment type="caution">
    <text evidence="7">The sequence shown here is derived from an EMBL/GenBank/DDBJ whole genome shotgun (WGS) entry which is preliminary data.</text>
</comment>
<keyword evidence="2" id="KW-0285">Flavoprotein</keyword>
<comment type="similarity">
    <text evidence="1">Belongs to the FMO family.</text>
</comment>
<dbReference type="InterPro" id="IPR020946">
    <property type="entry name" value="Flavin_mOase-like"/>
</dbReference>
<proteinExistence type="inferred from homology"/>
<dbReference type="GO" id="GO:0050660">
    <property type="term" value="F:flavin adenine dinucleotide binding"/>
    <property type="evidence" value="ECO:0007669"/>
    <property type="project" value="InterPro"/>
</dbReference>
<keyword evidence="8" id="KW-1185">Reference proteome</keyword>
<keyword evidence="5" id="KW-0560">Oxidoreductase</keyword>
<keyword evidence="4" id="KW-0521">NADP</keyword>
<evidence type="ECO:0000256" key="3">
    <source>
        <dbReference type="ARBA" id="ARBA00022827"/>
    </source>
</evidence>
<evidence type="ECO:0000313" key="7">
    <source>
        <dbReference type="EMBL" id="CAJ1949003.1"/>
    </source>
</evidence>
<reference evidence="7" key="1">
    <citation type="submission" date="2023-08" db="EMBL/GenBank/DDBJ databases">
        <authorList>
            <person name="Audoor S."/>
            <person name="Bilcke G."/>
        </authorList>
    </citation>
    <scope>NUCLEOTIDE SEQUENCE</scope>
</reference>
<evidence type="ECO:0000256" key="1">
    <source>
        <dbReference type="ARBA" id="ARBA00009183"/>
    </source>
</evidence>
<accession>A0AAD2FQ67</accession>
<dbReference type="GO" id="GO:0050661">
    <property type="term" value="F:NADP binding"/>
    <property type="evidence" value="ECO:0007669"/>
    <property type="project" value="InterPro"/>
</dbReference>
<dbReference type="Pfam" id="PF00743">
    <property type="entry name" value="FMO-like"/>
    <property type="match status" value="1"/>
</dbReference>
<dbReference type="PRINTS" id="PR00370">
    <property type="entry name" value="FMOXYGENASE"/>
</dbReference>
<dbReference type="SUPFAM" id="SSF51905">
    <property type="entry name" value="FAD/NAD(P)-binding domain"/>
    <property type="match status" value="2"/>
</dbReference>
<dbReference type="AlphaFoldDB" id="A0AAD2FQ67"/>
<dbReference type="EMBL" id="CAKOGP040001758">
    <property type="protein sequence ID" value="CAJ1949003.1"/>
    <property type="molecule type" value="Genomic_DNA"/>
</dbReference>
<dbReference type="GO" id="GO:0004499">
    <property type="term" value="F:N,N-dimethylaniline monooxygenase activity"/>
    <property type="evidence" value="ECO:0007669"/>
    <property type="project" value="InterPro"/>
</dbReference>
<protein>
    <recommendedName>
        <fullName evidence="6">DUF6314 domain-containing protein</fullName>
    </recommendedName>
</protein>
<dbReference type="InterPro" id="IPR050346">
    <property type="entry name" value="FMO-like"/>
</dbReference>
<dbReference type="PANTHER" id="PTHR23023">
    <property type="entry name" value="DIMETHYLANILINE MONOOXYGENASE"/>
    <property type="match status" value="1"/>
</dbReference>
<dbReference type="InterPro" id="IPR036188">
    <property type="entry name" value="FAD/NAD-bd_sf"/>
</dbReference>
<evidence type="ECO:0000256" key="4">
    <source>
        <dbReference type="ARBA" id="ARBA00022857"/>
    </source>
</evidence>
<sequence>MVEVAVIGAGAAGLVASRHLLGTGLRPLIFETSKAVGGSWASSNPNSKMWKGLTTNLSKHTCRFSEWPWPAGTPTFVQPSEMYAYLDSFANEFVDPECFKFQCQVDYIGKTTPAEGQAENSESEQLYRVEWTDLATNSKHSKDFHGVVVATGFFSKPHWPTFMDGSKVWIDDNNNADNDSASSSPKLIHSSDYTNHEDFANETVAVVGSSFSALEICVDISQSASRVVNVLPSVPWVLPRYVPRNGSILPVDLALYQRAKDFPQVPEQTAFTPESARTKHAFLQSMVGEKQQDSPLGIPKDWDSPPSVAISDHYLDLVVGGAVEVIHGRLEGVDNETGDVKVKTSSGETDQSLILPKISKVICCTGYECNLDDFLDQSILDTLDYNGTDTFSPMTLAWDTIHPSLPNLAFCGMYRGPYMGIMELQGRVAARSFAGQVPEKLDDALDTSKNIREYEPRAQFPHFDYIGEMDTVTVNALSEDAFPKANVHQGDIISPAFYQSKSEEISKACQEELQQEVSKSPDRMPQVVASAIVGEWDFDRNIVHLSDKSSSPTGNKRERVHGTIKYSRSKKLDSVKYREDGLYELAPGKELNVFREYDYVVPDNNDGVLEIYFMDGGERTYMFLSLKFQKQDDEGYWVASNDHLCIKDLYQGTFRVKLDGLTAKEIIITYRVEGPAKDYESTTIMTRKKTNS</sequence>
<evidence type="ECO:0000256" key="5">
    <source>
        <dbReference type="ARBA" id="ARBA00023002"/>
    </source>
</evidence>
<dbReference type="InterPro" id="IPR045632">
    <property type="entry name" value="DUF6314"/>
</dbReference>
<dbReference type="InterPro" id="IPR000960">
    <property type="entry name" value="Flavin_mOase"/>
</dbReference>
<gene>
    <name evidence="7" type="ORF">CYCCA115_LOCUS11877</name>
</gene>
<evidence type="ECO:0000313" key="8">
    <source>
        <dbReference type="Proteomes" id="UP001295423"/>
    </source>
</evidence>
<evidence type="ECO:0000259" key="6">
    <source>
        <dbReference type="Pfam" id="PF19834"/>
    </source>
</evidence>